<dbReference type="Proteomes" id="UP001219518">
    <property type="component" value="Unassembled WGS sequence"/>
</dbReference>
<evidence type="ECO:0000256" key="1">
    <source>
        <dbReference type="ARBA" id="ARBA00004613"/>
    </source>
</evidence>
<evidence type="ECO:0000256" key="3">
    <source>
        <dbReference type="SAM" id="MobiDB-lite"/>
    </source>
</evidence>
<evidence type="ECO:0000256" key="4">
    <source>
        <dbReference type="SAM" id="SignalP"/>
    </source>
</evidence>
<evidence type="ECO:0000256" key="2">
    <source>
        <dbReference type="ARBA" id="ARBA00022525"/>
    </source>
</evidence>
<proteinExistence type="predicted"/>
<sequence length="186" mass="17998">MAKLAVLVTLACLAGPALLLATSAAGQRPLPISGDEAGSGPSASVPVPAVPPVVDAPAASSASASSPSATSRPGCSLGAFHAVGDSWFSSGREGCLKYTCQRSGVVSSQPCPRVLAPEGCSVVEGDADALYPACCPRRECSPGAAVPLPAVVTESASAPTTAAPASSSTEQASTTTTTASTSTAAP</sequence>
<accession>A0AAE1HIT1</accession>
<dbReference type="GO" id="GO:0005576">
    <property type="term" value="C:extracellular region"/>
    <property type="evidence" value="ECO:0007669"/>
    <property type="project" value="UniProtKB-SubCell"/>
</dbReference>
<dbReference type="EMBL" id="JAHWGI010001057">
    <property type="protein sequence ID" value="KAK3921973.1"/>
    <property type="molecule type" value="Genomic_DNA"/>
</dbReference>
<organism evidence="6 7">
    <name type="scientific">Frankliniella fusca</name>
    <dbReference type="NCBI Taxonomy" id="407009"/>
    <lineage>
        <taxon>Eukaryota</taxon>
        <taxon>Metazoa</taxon>
        <taxon>Ecdysozoa</taxon>
        <taxon>Arthropoda</taxon>
        <taxon>Hexapoda</taxon>
        <taxon>Insecta</taxon>
        <taxon>Pterygota</taxon>
        <taxon>Neoptera</taxon>
        <taxon>Paraneoptera</taxon>
        <taxon>Thysanoptera</taxon>
        <taxon>Terebrantia</taxon>
        <taxon>Thripoidea</taxon>
        <taxon>Thripidae</taxon>
        <taxon>Frankliniella</taxon>
    </lineage>
</organism>
<reference evidence="6" key="1">
    <citation type="submission" date="2021-07" db="EMBL/GenBank/DDBJ databases">
        <authorList>
            <person name="Catto M.A."/>
            <person name="Jacobson A."/>
            <person name="Kennedy G."/>
            <person name="Labadie P."/>
            <person name="Hunt B.G."/>
            <person name="Srinivasan R."/>
        </authorList>
    </citation>
    <scope>NUCLEOTIDE SEQUENCE</scope>
    <source>
        <strain evidence="6">PL_HMW_Pooled</strain>
        <tissue evidence="6">Head</tissue>
    </source>
</reference>
<feature type="region of interest" description="Disordered" evidence="3">
    <location>
        <begin position="155"/>
        <end position="186"/>
    </location>
</feature>
<dbReference type="SMART" id="SM01318">
    <property type="entry name" value="SVWC"/>
    <property type="match status" value="1"/>
</dbReference>
<comment type="subcellular location">
    <subcellularLocation>
        <location evidence="1">Secreted</location>
    </subcellularLocation>
</comment>
<evidence type="ECO:0000259" key="5">
    <source>
        <dbReference type="SMART" id="SM01318"/>
    </source>
</evidence>
<keyword evidence="7" id="KW-1185">Reference proteome</keyword>
<keyword evidence="4" id="KW-0732">Signal</keyword>
<dbReference type="AlphaFoldDB" id="A0AAE1HIT1"/>
<feature type="chain" id="PRO_5041951694" evidence="4">
    <location>
        <begin position="20"/>
        <end position="186"/>
    </location>
</feature>
<name>A0AAE1HIT1_9NEOP</name>
<feature type="signal peptide" evidence="4">
    <location>
        <begin position="1"/>
        <end position="19"/>
    </location>
</feature>
<feature type="domain" description="Single" evidence="5">
    <location>
        <begin position="75"/>
        <end position="140"/>
    </location>
</feature>
<dbReference type="InterPro" id="IPR029277">
    <property type="entry name" value="SVWC_dom"/>
</dbReference>
<evidence type="ECO:0000313" key="7">
    <source>
        <dbReference type="Proteomes" id="UP001219518"/>
    </source>
</evidence>
<gene>
    <name evidence="6" type="ORF">KUF71_011149</name>
</gene>
<keyword evidence="2" id="KW-0964">Secreted</keyword>
<comment type="caution">
    <text evidence="6">The sequence shown here is derived from an EMBL/GenBank/DDBJ whole genome shotgun (WGS) entry which is preliminary data.</text>
</comment>
<reference evidence="6" key="2">
    <citation type="journal article" date="2023" name="BMC Genomics">
        <title>Pest status, molecular evolution, and epigenetic factors derived from the genome assembly of Frankliniella fusca, a thysanopteran phytovirus vector.</title>
        <authorList>
            <person name="Catto M.A."/>
            <person name="Labadie P.E."/>
            <person name="Jacobson A.L."/>
            <person name="Kennedy G.G."/>
            <person name="Srinivasan R."/>
            <person name="Hunt B.G."/>
        </authorList>
    </citation>
    <scope>NUCLEOTIDE SEQUENCE</scope>
    <source>
        <strain evidence="6">PL_HMW_Pooled</strain>
    </source>
</reference>
<evidence type="ECO:0000313" key="6">
    <source>
        <dbReference type="EMBL" id="KAK3921973.1"/>
    </source>
</evidence>
<protein>
    <submittedName>
        <fullName evidence="6">U-scoloptoxin(16)-Er7a</fullName>
    </submittedName>
</protein>
<dbReference type="Pfam" id="PF15430">
    <property type="entry name" value="SVWC"/>
    <property type="match status" value="1"/>
</dbReference>